<dbReference type="RefSeq" id="WP_346245389.1">
    <property type="nucleotide sequence ID" value="NZ_JBDIZK010000002.1"/>
</dbReference>
<keyword evidence="2 3" id="KW-0067">ATP-binding</keyword>
<evidence type="ECO:0000256" key="3">
    <source>
        <dbReference type="RuleBase" id="RU003651"/>
    </source>
</evidence>
<dbReference type="InterPro" id="IPR027417">
    <property type="entry name" value="P-loop_NTPase"/>
</dbReference>
<organism evidence="5 6">
    <name type="scientific">Sphingomonas rustica</name>
    <dbReference type="NCBI Taxonomy" id="3103142"/>
    <lineage>
        <taxon>Bacteria</taxon>
        <taxon>Pseudomonadati</taxon>
        <taxon>Pseudomonadota</taxon>
        <taxon>Alphaproteobacteria</taxon>
        <taxon>Sphingomonadales</taxon>
        <taxon>Sphingomonadaceae</taxon>
        <taxon>Sphingomonas</taxon>
    </lineage>
</organism>
<gene>
    <name evidence="5" type="ORF">TPR58_04345</name>
</gene>
<evidence type="ECO:0000259" key="4">
    <source>
        <dbReference type="SMART" id="SM00382"/>
    </source>
</evidence>
<dbReference type="PANTHER" id="PTHR23077">
    <property type="entry name" value="AAA-FAMILY ATPASE"/>
    <property type="match status" value="1"/>
</dbReference>
<protein>
    <submittedName>
        <fullName evidence="5">ATP-binding protein</fullName>
    </submittedName>
</protein>
<evidence type="ECO:0000256" key="1">
    <source>
        <dbReference type="ARBA" id="ARBA00022741"/>
    </source>
</evidence>
<dbReference type="InterPro" id="IPR050168">
    <property type="entry name" value="AAA_ATPase_domain"/>
</dbReference>
<dbReference type="Pfam" id="PF00004">
    <property type="entry name" value="AAA"/>
    <property type="match status" value="1"/>
</dbReference>
<keyword evidence="1 3" id="KW-0547">Nucleotide-binding</keyword>
<feature type="domain" description="AAA+ ATPase" evidence="4">
    <location>
        <begin position="200"/>
        <end position="337"/>
    </location>
</feature>
<dbReference type="SMART" id="SM00382">
    <property type="entry name" value="AAA"/>
    <property type="match status" value="1"/>
</dbReference>
<dbReference type="Pfam" id="PF17862">
    <property type="entry name" value="AAA_lid_3"/>
    <property type="match status" value="1"/>
</dbReference>
<comment type="similarity">
    <text evidence="3">Belongs to the AAA ATPase family.</text>
</comment>
<accession>A0ABV0B481</accession>
<proteinExistence type="inferred from homology"/>
<reference evidence="5 6" key="1">
    <citation type="submission" date="2024-05" db="EMBL/GenBank/DDBJ databases">
        <title>Sphingomonas sp. HF-S3 16S ribosomal RNA gene Genome sequencing and assembly.</title>
        <authorList>
            <person name="Lee H."/>
        </authorList>
    </citation>
    <scope>NUCLEOTIDE SEQUENCE [LARGE SCALE GENOMIC DNA]</scope>
    <source>
        <strain evidence="5 6">HF-S3</strain>
    </source>
</reference>
<evidence type="ECO:0000313" key="6">
    <source>
        <dbReference type="Proteomes" id="UP001427805"/>
    </source>
</evidence>
<dbReference type="InterPro" id="IPR003960">
    <property type="entry name" value="ATPase_AAA_CS"/>
</dbReference>
<dbReference type="EMBL" id="JBDIZK010000002">
    <property type="protein sequence ID" value="MEN3746387.1"/>
    <property type="molecule type" value="Genomic_DNA"/>
</dbReference>
<name>A0ABV0B481_9SPHN</name>
<dbReference type="InterPro" id="IPR003593">
    <property type="entry name" value="AAA+_ATPase"/>
</dbReference>
<dbReference type="Proteomes" id="UP001427805">
    <property type="component" value="Unassembled WGS sequence"/>
</dbReference>
<dbReference type="PANTHER" id="PTHR23077:SF171">
    <property type="entry name" value="NUCLEAR VALOSIN-CONTAINING PROTEIN-LIKE"/>
    <property type="match status" value="1"/>
</dbReference>
<evidence type="ECO:0000256" key="2">
    <source>
        <dbReference type="ARBA" id="ARBA00022840"/>
    </source>
</evidence>
<dbReference type="GO" id="GO:0005524">
    <property type="term" value="F:ATP binding"/>
    <property type="evidence" value="ECO:0007669"/>
    <property type="project" value="UniProtKB-KW"/>
</dbReference>
<dbReference type="Gene3D" id="1.10.8.60">
    <property type="match status" value="1"/>
</dbReference>
<dbReference type="InterPro" id="IPR003959">
    <property type="entry name" value="ATPase_AAA_core"/>
</dbReference>
<keyword evidence="6" id="KW-1185">Reference proteome</keyword>
<sequence>MNSNNVLDSLCAAIAASGDARLLGPALDQCRDASDLARVLDQGRDLDLTVLDDDERSRVGALALEAGAWALALKAAQGVDRALASEVTALFRLDRAGDAMARYHAAVASNPALEQPDLVAMIEREKGESTNVVTLNARRRESESPEDDELIEARLSFVRTESSIGFDDVAGHDDVKRQISRRIIAPFQKPMLFARFRRAAGGGVLLYGPPGCGKTLIARATAGECGARFINVPATDIVDKYVGEPERKLAAIFEEARRETPTVLFFDEIEALAGKRGSQSTRHEMGLVSTFLAELDGFEKANKGVLILAATNMPWAVDAAFRRSGRFDRLLFVPPPDRTARRAILELQLAGRPVQAGLDLEAVAARATGFSGADIENLVDTAADLAIEESIDAGTEQPIGQRHLIESFSEVKPTTAEWLTTARNFARYGNSGGQYDEIAEFLKRHAK</sequence>
<comment type="caution">
    <text evidence="5">The sequence shown here is derived from an EMBL/GenBank/DDBJ whole genome shotgun (WGS) entry which is preliminary data.</text>
</comment>
<dbReference type="InterPro" id="IPR041569">
    <property type="entry name" value="AAA_lid_3"/>
</dbReference>
<dbReference type="PROSITE" id="PS00674">
    <property type="entry name" value="AAA"/>
    <property type="match status" value="1"/>
</dbReference>
<evidence type="ECO:0000313" key="5">
    <source>
        <dbReference type="EMBL" id="MEN3746387.1"/>
    </source>
</evidence>
<dbReference type="Gene3D" id="3.40.50.300">
    <property type="entry name" value="P-loop containing nucleotide triphosphate hydrolases"/>
    <property type="match status" value="1"/>
</dbReference>
<dbReference type="SUPFAM" id="SSF52540">
    <property type="entry name" value="P-loop containing nucleoside triphosphate hydrolases"/>
    <property type="match status" value="1"/>
</dbReference>